<comment type="caution">
    <text evidence="1">The sequence shown here is derived from an EMBL/GenBank/DDBJ whole genome shotgun (WGS) entry which is preliminary data.</text>
</comment>
<evidence type="ECO:0008006" key="3">
    <source>
        <dbReference type="Google" id="ProtNLM"/>
    </source>
</evidence>
<keyword evidence="2" id="KW-1185">Reference proteome</keyword>
<dbReference type="STRING" id="1346791.M529_11935"/>
<name>T0J1X3_9SPHN</name>
<dbReference type="AlphaFoldDB" id="T0J1X3"/>
<dbReference type="OrthoDB" id="7595591at2"/>
<dbReference type="Pfam" id="PF10618">
    <property type="entry name" value="Tail_tube"/>
    <property type="match status" value="1"/>
</dbReference>
<dbReference type="EMBL" id="AUWY01000081">
    <property type="protein sequence ID" value="EQB31966.1"/>
    <property type="molecule type" value="Genomic_DNA"/>
</dbReference>
<dbReference type="RefSeq" id="WP_021318186.1">
    <property type="nucleotide sequence ID" value="NZ_AUWY01000081.1"/>
</dbReference>
<evidence type="ECO:0000313" key="2">
    <source>
        <dbReference type="Proteomes" id="UP000015523"/>
    </source>
</evidence>
<dbReference type="PATRIC" id="fig|1346791.3.peg.2297"/>
<sequence>MANKNQVIGRARVKVNGQLIETAGDTTFDPGGLTREPVAGDYEAAAYRVSEIRPARLEINLLTKAGFSALAWGAMEDETVSVEFDNGQSWVMRNAYAERTPQITTSDGRAQAIAYSKPAEQVR</sequence>
<dbReference type="Proteomes" id="UP000015523">
    <property type="component" value="Unassembled WGS sequence"/>
</dbReference>
<protein>
    <recommendedName>
        <fullName evidence="3">Phage tail protein</fullName>
    </recommendedName>
</protein>
<reference evidence="1 2" key="1">
    <citation type="journal article" date="2013" name="Genome Announc.">
        <title>Draft Genome Sequence of Sphingobium ummariense Strain RL-3, a Hexachlorocyclohexane-Degrading Bacterium.</title>
        <authorList>
            <person name="Kohli P."/>
            <person name="Dua A."/>
            <person name="Sangwan N."/>
            <person name="Oldach P."/>
            <person name="Khurana J.P."/>
            <person name="Lal R."/>
        </authorList>
    </citation>
    <scope>NUCLEOTIDE SEQUENCE [LARGE SCALE GENOMIC DNA]</scope>
    <source>
        <strain evidence="1 2">RL-3</strain>
    </source>
</reference>
<gene>
    <name evidence="1" type="ORF">M529_11935</name>
</gene>
<proteinExistence type="predicted"/>
<accession>T0J1X3</accession>
<organism evidence="1 2">
    <name type="scientific">Sphingobium ummariense RL-3</name>
    <dbReference type="NCBI Taxonomy" id="1346791"/>
    <lineage>
        <taxon>Bacteria</taxon>
        <taxon>Pseudomonadati</taxon>
        <taxon>Pseudomonadota</taxon>
        <taxon>Alphaproteobacteria</taxon>
        <taxon>Sphingomonadales</taxon>
        <taxon>Sphingomonadaceae</taxon>
        <taxon>Sphingobium</taxon>
    </lineage>
</organism>
<dbReference type="InterPro" id="IPR019596">
    <property type="entry name" value="Phage_Mu_GpM_tail_tub"/>
</dbReference>
<evidence type="ECO:0000313" key="1">
    <source>
        <dbReference type="EMBL" id="EQB31966.1"/>
    </source>
</evidence>